<dbReference type="InterPro" id="IPR029063">
    <property type="entry name" value="SAM-dependent_MTases_sf"/>
</dbReference>
<sequence length="285" mass="32295">MDFLTVKEILDRTVKHFEKYNINSPRLDAEVLLSQILEMERIDLYVNFDRPLTKKEIDLYRDFVVSRSKGIPVAYILAKQEFMSLDFKVDKSTLIPRPETEHLVEALLDKIEDFTSDIVNIADIGTGTGAIIISIAKYAKKHINGIAIDISSGALKVAKENAMSHQVEGKIEFRLGNLLEPIDEELDIIVSNPPYIPTEEIEGLQDEVKNEPLNALDGGEDGLAYYRQIIDQANNKLKAEGILAFEIGINQGDDVIEILNRFDFYQIERIKDYAGIERVILAKKK</sequence>
<evidence type="ECO:0000259" key="6">
    <source>
        <dbReference type="Pfam" id="PF05175"/>
    </source>
</evidence>
<dbReference type="Pfam" id="PF17827">
    <property type="entry name" value="PrmC_N"/>
    <property type="match status" value="1"/>
</dbReference>
<dbReference type="GO" id="GO:0003676">
    <property type="term" value="F:nucleic acid binding"/>
    <property type="evidence" value="ECO:0007669"/>
    <property type="project" value="InterPro"/>
</dbReference>
<evidence type="ECO:0000259" key="7">
    <source>
        <dbReference type="Pfam" id="PF17827"/>
    </source>
</evidence>
<dbReference type="NCBIfam" id="TIGR00536">
    <property type="entry name" value="hemK_fam"/>
    <property type="match status" value="1"/>
</dbReference>
<dbReference type="RefSeq" id="WP_134114098.1">
    <property type="nucleotide sequence ID" value="NZ_SOEG01000001.1"/>
</dbReference>
<comment type="function">
    <text evidence="5">Methylates the class 1 translation termination release factors RF1/PrfA and RF2/PrfB on the glutamine residue of the universally conserved GGQ motif.</text>
</comment>
<reference evidence="8 9" key="1">
    <citation type="submission" date="2019-03" db="EMBL/GenBank/DDBJ databases">
        <title>Subsurface microbial communities from deep shales in Ohio and West Virginia, USA.</title>
        <authorList>
            <person name="Wrighton K."/>
        </authorList>
    </citation>
    <scope>NUCLEOTIDE SEQUENCE [LARGE SCALE GENOMIC DNA]</scope>
    <source>
        <strain evidence="8 9">MSL 6dP</strain>
    </source>
</reference>
<comment type="catalytic activity">
    <reaction evidence="4 5">
        <text>L-glutaminyl-[peptide chain release factor] + S-adenosyl-L-methionine = N(5)-methyl-L-glutaminyl-[peptide chain release factor] + S-adenosyl-L-homocysteine + H(+)</text>
        <dbReference type="Rhea" id="RHEA:42896"/>
        <dbReference type="Rhea" id="RHEA-COMP:10271"/>
        <dbReference type="Rhea" id="RHEA-COMP:10272"/>
        <dbReference type="ChEBI" id="CHEBI:15378"/>
        <dbReference type="ChEBI" id="CHEBI:30011"/>
        <dbReference type="ChEBI" id="CHEBI:57856"/>
        <dbReference type="ChEBI" id="CHEBI:59789"/>
        <dbReference type="ChEBI" id="CHEBI:61891"/>
        <dbReference type="EC" id="2.1.1.297"/>
    </reaction>
</comment>
<dbReference type="SUPFAM" id="SSF53335">
    <property type="entry name" value="S-adenosyl-L-methionine-dependent methyltransferases"/>
    <property type="match status" value="1"/>
</dbReference>
<dbReference type="PANTHER" id="PTHR18895:SF74">
    <property type="entry name" value="MTRF1L RELEASE FACTOR GLUTAMINE METHYLTRANSFERASE"/>
    <property type="match status" value="1"/>
</dbReference>
<evidence type="ECO:0000256" key="3">
    <source>
        <dbReference type="ARBA" id="ARBA00022691"/>
    </source>
</evidence>
<evidence type="ECO:0000256" key="4">
    <source>
        <dbReference type="ARBA" id="ARBA00048391"/>
    </source>
</evidence>
<keyword evidence="2 5" id="KW-0808">Transferase</keyword>
<feature type="domain" description="Methyltransferase small" evidence="6">
    <location>
        <begin position="114"/>
        <end position="196"/>
    </location>
</feature>
<dbReference type="STRING" id="926561.GCA_000379025_01014"/>
<organism evidence="8 9">
    <name type="scientific">Orenia marismortui</name>
    <dbReference type="NCBI Taxonomy" id="46469"/>
    <lineage>
        <taxon>Bacteria</taxon>
        <taxon>Bacillati</taxon>
        <taxon>Bacillota</taxon>
        <taxon>Clostridia</taxon>
        <taxon>Halanaerobiales</taxon>
        <taxon>Halobacteroidaceae</taxon>
        <taxon>Orenia</taxon>
    </lineage>
</organism>
<dbReference type="NCBIfam" id="TIGR03534">
    <property type="entry name" value="RF_mod_PrmC"/>
    <property type="match status" value="1"/>
</dbReference>
<dbReference type="Pfam" id="PF05175">
    <property type="entry name" value="MTS"/>
    <property type="match status" value="1"/>
</dbReference>
<dbReference type="InterPro" id="IPR007848">
    <property type="entry name" value="Small_mtfrase_dom"/>
</dbReference>
<comment type="similarity">
    <text evidence="5">Belongs to the protein N5-glutamine methyltransferase family. PrmC subfamily.</text>
</comment>
<dbReference type="EMBL" id="SOEG01000001">
    <property type="protein sequence ID" value="TDX59155.1"/>
    <property type="molecule type" value="Genomic_DNA"/>
</dbReference>
<dbReference type="InterPro" id="IPR050320">
    <property type="entry name" value="N5-glutamine_MTase"/>
</dbReference>
<dbReference type="EC" id="2.1.1.297" evidence="5"/>
<name>A0A4R8HG30_9FIRM</name>
<feature type="binding site" evidence="5">
    <location>
        <position position="192"/>
    </location>
    <ligand>
        <name>S-adenosyl-L-methionine</name>
        <dbReference type="ChEBI" id="CHEBI:59789"/>
    </ligand>
</feature>
<feature type="domain" description="Release factor glutamine methyltransferase N-terminal" evidence="7">
    <location>
        <begin position="8"/>
        <end position="77"/>
    </location>
</feature>
<dbReference type="InterPro" id="IPR040758">
    <property type="entry name" value="PrmC_N"/>
</dbReference>
<dbReference type="GO" id="GO:0032259">
    <property type="term" value="P:methylation"/>
    <property type="evidence" value="ECO:0007669"/>
    <property type="project" value="UniProtKB-KW"/>
</dbReference>
<keyword evidence="3 5" id="KW-0949">S-adenosyl-L-methionine</keyword>
<dbReference type="InterPro" id="IPR019874">
    <property type="entry name" value="RF_methyltr_PrmC"/>
</dbReference>
<keyword evidence="1 5" id="KW-0489">Methyltransferase</keyword>
<evidence type="ECO:0000313" key="8">
    <source>
        <dbReference type="EMBL" id="TDX59155.1"/>
    </source>
</evidence>
<comment type="caution">
    <text evidence="8">The sequence shown here is derived from an EMBL/GenBank/DDBJ whole genome shotgun (WGS) entry which is preliminary data.</text>
</comment>
<dbReference type="GO" id="GO:0102559">
    <property type="term" value="F:peptide chain release factor N(5)-glutamine methyltransferase activity"/>
    <property type="evidence" value="ECO:0007669"/>
    <property type="project" value="UniProtKB-EC"/>
</dbReference>
<dbReference type="Proteomes" id="UP000295832">
    <property type="component" value="Unassembled WGS sequence"/>
</dbReference>
<evidence type="ECO:0000256" key="5">
    <source>
        <dbReference type="HAMAP-Rule" id="MF_02126"/>
    </source>
</evidence>
<dbReference type="AlphaFoldDB" id="A0A4R8HG30"/>
<gene>
    <name evidence="5" type="primary">prmC</name>
    <name evidence="8" type="ORF">C7959_10141</name>
</gene>
<dbReference type="InterPro" id="IPR002052">
    <property type="entry name" value="DNA_methylase_N6_adenine_CS"/>
</dbReference>
<protein>
    <recommendedName>
        <fullName evidence="5">Release factor glutamine methyltransferase</fullName>
        <shortName evidence="5">RF MTase</shortName>
        <ecNumber evidence="5">2.1.1.297</ecNumber>
    </recommendedName>
    <alternativeName>
        <fullName evidence="5">N5-glutamine methyltransferase PrmC</fullName>
    </alternativeName>
    <alternativeName>
        <fullName evidence="5">Protein-(glutamine-N5) MTase PrmC</fullName>
    </alternativeName>
    <alternativeName>
        <fullName evidence="5">Protein-glutamine N-methyltransferase PrmC</fullName>
    </alternativeName>
</protein>
<feature type="binding site" evidence="5">
    <location>
        <position position="149"/>
    </location>
    <ligand>
        <name>S-adenosyl-L-methionine</name>
        <dbReference type="ChEBI" id="CHEBI:59789"/>
    </ligand>
</feature>
<proteinExistence type="inferred from homology"/>
<dbReference type="InterPro" id="IPR004556">
    <property type="entry name" value="HemK-like"/>
</dbReference>
<keyword evidence="9" id="KW-1185">Reference proteome</keyword>
<dbReference type="HAMAP" id="MF_02126">
    <property type="entry name" value="RF_methyltr_PrmC"/>
    <property type="match status" value="1"/>
</dbReference>
<dbReference type="PANTHER" id="PTHR18895">
    <property type="entry name" value="HEMK METHYLTRANSFERASE"/>
    <property type="match status" value="1"/>
</dbReference>
<evidence type="ECO:0000256" key="1">
    <source>
        <dbReference type="ARBA" id="ARBA00022603"/>
    </source>
</evidence>
<dbReference type="CDD" id="cd02440">
    <property type="entry name" value="AdoMet_MTases"/>
    <property type="match status" value="1"/>
</dbReference>
<accession>A0A4R8HG30</accession>
<dbReference type="Gene3D" id="1.10.8.10">
    <property type="entry name" value="DNA helicase RuvA subunit, C-terminal domain"/>
    <property type="match status" value="1"/>
</dbReference>
<dbReference type="Gene3D" id="3.40.50.150">
    <property type="entry name" value="Vaccinia Virus protein VP39"/>
    <property type="match status" value="1"/>
</dbReference>
<evidence type="ECO:0000256" key="2">
    <source>
        <dbReference type="ARBA" id="ARBA00022679"/>
    </source>
</evidence>
<dbReference type="PROSITE" id="PS00092">
    <property type="entry name" value="N6_MTASE"/>
    <property type="match status" value="1"/>
</dbReference>
<feature type="binding site" evidence="5">
    <location>
        <begin position="125"/>
        <end position="129"/>
    </location>
    <ligand>
        <name>S-adenosyl-L-methionine</name>
        <dbReference type="ChEBI" id="CHEBI:59789"/>
    </ligand>
</feature>
<comment type="caution">
    <text evidence="5">Lacks conserved residue(s) required for the propagation of feature annotation.</text>
</comment>
<evidence type="ECO:0000313" key="9">
    <source>
        <dbReference type="Proteomes" id="UP000295832"/>
    </source>
</evidence>
<feature type="binding site" evidence="5">
    <location>
        <begin position="192"/>
        <end position="195"/>
    </location>
    <ligand>
        <name>substrate</name>
    </ligand>
</feature>